<evidence type="ECO:0000313" key="2">
    <source>
        <dbReference type="EMBL" id="MDA0166499.1"/>
    </source>
</evidence>
<name>A0A9X3S554_9ACTN</name>
<dbReference type="EMBL" id="JAPDOD010000067">
    <property type="protein sequence ID" value="MDA0166499.1"/>
    <property type="molecule type" value="Genomic_DNA"/>
</dbReference>
<reference evidence="2" key="1">
    <citation type="submission" date="2022-10" db="EMBL/GenBank/DDBJ databases">
        <title>The WGS of Solirubrobacter ginsenosidimutans DSM 21036.</title>
        <authorList>
            <person name="Jiang Z."/>
        </authorList>
    </citation>
    <scope>NUCLEOTIDE SEQUENCE</scope>
    <source>
        <strain evidence="2">DSM 21036</strain>
    </source>
</reference>
<protein>
    <submittedName>
        <fullName evidence="2">Uncharacterized protein</fullName>
    </submittedName>
</protein>
<keyword evidence="3" id="KW-1185">Reference proteome</keyword>
<evidence type="ECO:0000256" key="1">
    <source>
        <dbReference type="SAM" id="MobiDB-lite"/>
    </source>
</evidence>
<accession>A0A9X3S554</accession>
<sequence>MTSSQHDTTPRRGPLEPTDERPARGTRSDGVQYDGSAGDGVGTPHWNPDEGDYS</sequence>
<dbReference type="AlphaFoldDB" id="A0A9X3S554"/>
<dbReference type="Proteomes" id="UP001149140">
    <property type="component" value="Unassembled WGS sequence"/>
</dbReference>
<evidence type="ECO:0000313" key="3">
    <source>
        <dbReference type="Proteomes" id="UP001149140"/>
    </source>
</evidence>
<comment type="caution">
    <text evidence="2">The sequence shown here is derived from an EMBL/GenBank/DDBJ whole genome shotgun (WGS) entry which is preliminary data.</text>
</comment>
<dbReference type="RefSeq" id="WP_270045757.1">
    <property type="nucleotide sequence ID" value="NZ_JAPDOD010000067.1"/>
</dbReference>
<feature type="compositionally biased region" description="Basic and acidic residues" evidence="1">
    <location>
        <begin position="8"/>
        <end position="27"/>
    </location>
</feature>
<proteinExistence type="predicted"/>
<organism evidence="2 3">
    <name type="scientific">Solirubrobacter ginsenosidimutans</name>
    <dbReference type="NCBI Taxonomy" id="490573"/>
    <lineage>
        <taxon>Bacteria</taxon>
        <taxon>Bacillati</taxon>
        <taxon>Actinomycetota</taxon>
        <taxon>Thermoleophilia</taxon>
        <taxon>Solirubrobacterales</taxon>
        <taxon>Solirubrobacteraceae</taxon>
        <taxon>Solirubrobacter</taxon>
    </lineage>
</organism>
<feature type="region of interest" description="Disordered" evidence="1">
    <location>
        <begin position="1"/>
        <end position="54"/>
    </location>
</feature>
<gene>
    <name evidence="2" type="ORF">OM076_39920</name>
</gene>